<evidence type="ECO:0000313" key="1">
    <source>
        <dbReference type="EMBL" id="KAJ3488901.1"/>
    </source>
</evidence>
<dbReference type="Proteomes" id="UP001212997">
    <property type="component" value="Unassembled WGS sequence"/>
</dbReference>
<protein>
    <submittedName>
        <fullName evidence="1">Uncharacterized protein</fullName>
    </submittedName>
</protein>
<dbReference type="Gene3D" id="2.80.10.50">
    <property type="match status" value="1"/>
</dbReference>
<keyword evidence="2" id="KW-1185">Reference proteome</keyword>
<evidence type="ECO:0000313" key="2">
    <source>
        <dbReference type="Proteomes" id="UP001212997"/>
    </source>
</evidence>
<dbReference type="EMBL" id="JANAWD010000057">
    <property type="protein sequence ID" value="KAJ3488901.1"/>
    <property type="molecule type" value="Genomic_DNA"/>
</dbReference>
<organism evidence="1 2">
    <name type="scientific">Meripilus lineatus</name>
    <dbReference type="NCBI Taxonomy" id="2056292"/>
    <lineage>
        <taxon>Eukaryota</taxon>
        <taxon>Fungi</taxon>
        <taxon>Dikarya</taxon>
        <taxon>Basidiomycota</taxon>
        <taxon>Agaricomycotina</taxon>
        <taxon>Agaricomycetes</taxon>
        <taxon>Polyporales</taxon>
        <taxon>Meripilaceae</taxon>
        <taxon>Meripilus</taxon>
    </lineage>
</organism>
<dbReference type="GO" id="GO:0004867">
    <property type="term" value="F:serine-type endopeptidase inhibitor activity"/>
    <property type="evidence" value="ECO:0007669"/>
    <property type="project" value="InterPro"/>
</dbReference>
<gene>
    <name evidence="1" type="ORF">NLI96_g2525</name>
</gene>
<dbReference type="AlphaFoldDB" id="A0AAD5VD34"/>
<accession>A0AAD5VD34</accession>
<dbReference type="InterPro" id="IPR031755">
    <property type="entry name" value="Inhibitor_I66"/>
</dbReference>
<comment type="caution">
    <text evidence="1">The sequence shown here is derived from an EMBL/GenBank/DDBJ whole genome shotgun (WGS) entry which is preliminary data.</text>
</comment>
<proteinExistence type="predicted"/>
<reference evidence="1" key="1">
    <citation type="submission" date="2022-07" db="EMBL/GenBank/DDBJ databases">
        <title>Genome Sequence of Physisporinus lineatus.</title>
        <authorList>
            <person name="Buettner E."/>
        </authorList>
    </citation>
    <scope>NUCLEOTIDE SEQUENCE</scope>
    <source>
        <strain evidence="1">VT162</strain>
    </source>
</reference>
<sequence length="146" mass="16148">MELKDGPVLIYNGENPIGRTGPEPLIFGPLPIFALPTSVAPEKWEIEKKDEGYILKFRGIPTGIIDGHLFTVLGESVQPTVWTITYRSHQEGYTIETLGAEKGWVSPEPGVEESNRIAVRPLISTKSLPPLFPGNELFKISPIPRD</sequence>
<name>A0AAD5VD34_9APHY</name>
<dbReference type="CDD" id="cd23428">
    <property type="entry name" value="beta-trefoil_Ricin_SPI"/>
    <property type="match status" value="1"/>
</dbReference>
<dbReference type="Pfam" id="PF16850">
    <property type="entry name" value="Inhibitor_I66"/>
    <property type="match status" value="1"/>
</dbReference>